<comment type="catalytic activity">
    <reaction evidence="4">
        <text>L-asparagine + H2O = L-aspartate + NH4(+)</text>
        <dbReference type="Rhea" id="RHEA:21016"/>
        <dbReference type="ChEBI" id="CHEBI:15377"/>
        <dbReference type="ChEBI" id="CHEBI:28938"/>
        <dbReference type="ChEBI" id="CHEBI:29991"/>
        <dbReference type="ChEBI" id="CHEBI:58048"/>
        <dbReference type="EC" id="3.5.1.1"/>
    </reaction>
</comment>
<dbReference type="PIRSF" id="PIRSF001220">
    <property type="entry name" value="L-ASNase_gatD"/>
    <property type="match status" value="1"/>
</dbReference>
<evidence type="ECO:0000256" key="3">
    <source>
        <dbReference type="ARBA" id="ARBA00022801"/>
    </source>
</evidence>
<dbReference type="InterPro" id="IPR036152">
    <property type="entry name" value="Asp/glu_Ase-like_sf"/>
</dbReference>
<dbReference type="InterPro" id="IPR040919">
    <property type="entry name" value="Asparaginase_C"/>
</dbReference>
<evidence type="ECO:0000256" key="6">
    <source>
        <dbReference type="PROSITE-ProRule" id="PRU10099"/>
    </source>
</evidence>
<dbReference type="SMART" id="SM00870">
    <property type="entry name" value="Asparaginase"/>
    <property type="match status" value="1"/>
</dbReference>
<evidence type="ECO:0000256" key="7">
    <source>
        <dbReference type="PROSITE-ProRule" id="PRU10100"/>
    </source>
</evidence>
<reference evidence="10 11" key="1">
    <citation type="submission" date="2019-06" db="EMBL/GenBank/DDBJ databases">
        <title>Sequencing the genomes of 1000 actinobacteria strains.</title>
        <authorList>
            <person name="Klenk H.-P."/>
        </authorList>
    </citation>
    <scope>NUCLEOTIDE SEQUENCE [LARGE SCALE GENOMIC DNA]</scope>
    <source>
        <strain evidence="10 11">DSM 45671</strain>
    </source>
</reference>
<dbReference type="Proteomes" id="UP000321261">
    <property type="component" value="Unassembled WGS sequence"/>
</dbReference>
<dbReference type="Gene3D" id="3.40.50.40">
    <property type="match status" value="1"/>
</dbReference>
<dbReference type="InterPro" id="IPR027473">
    <property type="entry name" value="L-asparaginase_C"/>
</dbReference>
<dbReference type="PROSITE" id="PS00917">
    <property type="entry name" value="ASN_GLN_ASE_2"/>
    <property type="match status" value="1"/>
</dbReference>
<dbReference type="GO" id="GO:0006528">
    <property type="term" value="P:asparagine metabolic process"/>
    <property type="evidence" value="ECO:0007669"/>
    <property type="project" value="InterPro"/>
</dbReference>
<dbReference type="SUPFAM" id="SSF53774">
    <property type="entry name" value="Glutaminase/Asparaginase"/>
    <property type="match status" value="1"/>
</dbReference>
<dbReference type="PROSITE" id="PS51732">
    <property type="entry name" value="ASN_GLN_ASE_3"/>
    <property type="match status" value="1"/>
</dbReference>
<dbReference type="PANTHER" id="PTHR11707:SF28">
    <property type="entry name" value="60 KDA LYSOPHOSPHOLIPASE"/>
    <property type="match status" value="1"/>
</dbReference>
<feature type="active site" evidence="6">
    <location>
        <position position="17"/>
    </location>
</feature>
<dbReference type="InterPro" id="IPR004550">
    <property type="entry name" value="AsnASE_II"/>
</dbReference>
<feature type="active site" description="O-isoaspartyl threonine intermediate" evidence="5">
    <location>
        <position position="17"/>
    </location>
</feature>
<evidence type="ECO:0000313" key="10">
    <source>
        <dbReference type="EMBL" id="TWF74972.1"/>
    </source>
</evidence>
<name>A0A561SJH3_9PSEU</name>
<evidence type="ECO:0000256" key="2">
    <source>
        <dbReference type="ARBA" id="ARBA00012920"/>
    </source>
</evidence>
<evidence type="ECO:0000256" key="1">
    <source>
        <dbReference type="ARBA" id="ARBA00010518"/>
    </source>
</evidence>
<dbReference type="PIRSF" id="PIRSF500176">
    <property type="entry name" value="L_ASNase"/>
    <property type="match status" value="1"/>
</dbReference>
<dbReference type="InterPro" id="IPR027475">
    <property type="entry name" value="Asparaginase/glutaminase_AS2"/>
</dbReference>
<organism evidence="10 11">
    <name type="scientific">Pseudonocardia hierapolitana</name>
    <dbReference type="NCBI Taxonomy" id="1128676"/>
    <lineage>
        <taxon>Bacteria</taxon>
        <taxon>Bacillati</taxon>
        <taxon>Actinomycetota</taxon>
        <taxon>Actinomycetes</taxon>
        <taxon>Pseudonocardiales</taxon>
        <taxon>Pseudonocardiaceae</taxon>
        <taxon>Pseudonocardia</taxon>
    </lineage>
</organism>
<evidence type="ECO:0000259" key="9">
    <source>
        <dbReference type="Pfam" id="PF17763"/>
    </source>
</evidence>
<dbReference type="GO" id="GO:0004067">
    <property type="term" value="F:asparaginase activity"/>
    <property type="evidence" value="ECO:0007669"/>
    <property type="project" value="UniProtKB-UniRule"/>
</dbReference>
<dbReference type="InterPro" id="IPR006034">
    <property type="entry name" value="Asparaginase/glutaminase-like"/>
</dbReference>
<dbReference type="InterPro" id="IPR027474">
    <property type="entry name" value="L-asparaginase_N"/>
</dbReference>
<dbReference type="InterPro" id="IPR037152">
    <property type="entry name" value="L-asparaginase_N_sf"/>
</dbReference>
<dbReference type="Gene3D" id="3.40.50.1170">
    <property type="entry name" value="L-asparaginase, N-terminal domain"/>
    <property type="match status" value="1"/>
</dbReference>
<dbReference type="Pfam" id="PF00710">
    <property type="entry name" value="Asparaginase"/>
    <property type="match status" value="1"/>
</dbReference>
<gene>
    <name evidence="10" type="ORF">FHX44_11856</name>
</gene>
<evidence type="ECO:0000256" key="5">
    <source>
        <dbReference type="PIRSR" id="PIRSR001220-1"/>
    </source>
</evidence>
<evidence type="ECO:0000313" key="11">
    <source>
        <dbReference type="Proteomes" id="UP000321261"/>
    </source>
</evidence>
<dbReference type="SFLD" id="SFLDS00057">
    <property type="entry name" value="Glutaminase/Asparaginase"/>
    <property type="match status" value="1"/>
</dbReference>
<feature type="domain" description="L-asparaginase N-terminal" evidence="8">
    <location>
        <begin position="9"/>
        <end position="195"/>
    </location>
</feature>
<dbReference type="EMBL" id="VIWU01000001">
    <property type="protein sequence ID" value="TWF74972.1"/>
    <property type="molecule type" value="Genomic_DNA"/>
</dbReference>
<dbReference type="CDD" id="cd08964">
    <property type="entry name" value="L-asparaginase_II"/>
    <property type="match status" value="1"/>
</dbReference>
<keyword evidence="3" id="KW-0378">Hydrolase</keyword>
<comment type="caution">
    <text evidence="10">The sequence shown here is derived from an EMBL/GenBank/DDBJ whole genome shotgun (WGS) entry which is preliminary data.</text>
</comment>
<protein>
    <recommendedName>
        <fullName evidence="2">asparaginase</fullName>
        <ecNumber evidence="2">3.5.1.1</ecNumber>
    </recommendedName>
</protein>
<accession>A0A561SJH3</accession>
<sequence>MTATTLPEIVVVGTGGTISAVADARGRNGSGLSAGEIAAGAGSLDGIADIRSCDVRRIPGRAMTPPDMHDIATRVLAEVAAGCSGVVVTHGTDTMEETVYALAAMLDVDVPVVVTGAMRLPADPGHDGGGNLRTAVVAASYRGLAAYGPLLAFGDELHLARWVTKAHTSRPAAFASPETGPAGVVVEGRVRMNAAPDDSDHLGLPTSLGATRVELVWIYAGADGALIEAASQRADGIVVAGTGGGHTPPSVAAAIGDAVGGGTPVVIASRCAAGPTLHDTYGGPGGEAHLRSLGAVHAGRLPALKARLRLQVALALGRDVHEVFPR</sequence>
<dbReference type="Pfam" id="PF17763">
    <property type="entry name" value="Asparaginase_C"/>
    <property type="match status" value="1"/>
</dbReference>
<evidence type="ECO:0000259" key="8">
    <source>
        <dbReference type="Pfam" id="PF00710"/>
    </source>
</evidence>
<dbReference type="InterPro" id="IPR020827">
    <property type="entry name" value="Asparaginase/glutaminase_AS1"/>
</dbReference>
<dbReference type="AlphaFoldDB" id="A0A561SJH3"/>
<feature type="active site" evidence="7">
    <location>
        <position position="92"/>
    </location>
</feature>
<comment type="similarity">
    <text evidence="1">Belongs to the asparaginase 1 family.</text>
</comment>
<feature type="domain" description="Asparaginase/glutaminase C-terminal" evidence="9">
    <location>
        <begin position="212"/>
        <end position="323"/>
    </location>
</feature>
<proteinExistence type="inferred from homology"/>
<dbReference type="PROSITE" id="PS00144">
    <property type="entry name" value="ASN_GLN_ASE_1"/>
    <property type="match status" value="1"/>
</dbReference>
<evidence type="ECO:0000256" key="4">
    <source>
        <dbReference type="ARBA" id="ARBA00049366"/>
    </source>
</evidence>
<keyword evidence="11" id="KW-1185">Reference proteome</keyword>
<dbReference type="EC" id="3.5.1.1" evidence="2"/>
<dbReference type="PANTHER" id="PTHR11707">
    <property type="entry name" value="L-ASPARAGINASE"/>
    <property type="match status" value="1"/>
</dbReference>
<dbReference type="PRINTS" id="PR00139">
    <property type="entry name" value="ASNGLNASE"/>
</dbReference>
<dbReference type="RefSeq" id="WP_170308766.1">
    <property type="nucleotide sequence ID" value="NZ_VIWU01000001.1"/>
</dbReference>